<protein>
    <recommendedName>
        <fullName evidence="18">Regulator of telomere elongation helicase 1 homolog</fullName>
        <ecNumber evidence="16">5.6.2.3</ecNumber>
    </recommendedName>
</protein>
<evidence type="ECO:0000256" key="12">
    <source>
        <dbReference type="ARBA" id="ARBA00023125"/>
    </source>
</evidence>
<dbReference type="CDD" id="cd18788">
    <property type="entry name" value="SF2_C_XPD"/>
    <property type="match status" value="1"/>
</dbReference>
<evidence type="ECO:0000256" key="15">
    <source>
        <dbReference type="ARBA" id="ARBA00023242"/>
    </source>
</evidence>
<dbReference type="SUPFAM" id="SSF52540">
    <property type="entry name" value="P-loop containing nucleoside triphosphate hydrolases"/>
    <property type="match status" value="1"/>
</dbReference>
<proteinExistence type="inferred from homology"/>
<evidence type="ECO:0000256" key="14">
    <source>
        <dbReference type="ARBA" id="ARBA00023235"/>
    </source>
</evidence>
<dbReference type="GO" id="GO:0051539">
    <property type="term" value="F:4 iron, 4 sulfur cluster binding"/>
    <property type="evidence" value="ECO:0007669"/>
    <property type="project" value="UniProtKB-KW"/>
</dbReference>
<dbReference type="InterPro" id="IPR036264">
    <property type="entry name" value="Bact_exopeptidase_dim_dom"/>
</dbReference>
<dbReference type="GO" id="GO:0070182">
    <property type="term" value="F:DNA polymerase binding"/>
    <property type="evidence" value="ECO:0007669"/>
    <property type="project" value="TreeGrafter"/>
</dbReference>
<evidence type="ECO:0000256" key="8">
    <source>
        <dbReference type="ARBA" id="ARBA00022806"/>
    </source>
</evidence>
<dbReference type="EC" id="5.6.2.3" evidence="16"/>
<accession>A0A075AYP0</accession>
<dbReference type="PANTHER" id="PTHR11472:SF34">
    <property type="entry name" value="REGULATOR OF TELOMERE ELONGATION HELICASE 1"/>
    <property type="match status" value="1"/>
</dbReference>
<dbReference type="Pfam" id="PF06733">
    <property type="entry name" value="DEAD_2"/>
    <property type="match status" value="1"/>
</dbReference>
<dbReference type="Proteomes" id="UP000030755">
    <property type="component" value="Unassembled WGS sequence"/>
</dbReference>
<dbReference type="InterPro" id="IPR014013">
    <property type="entry name" value="Helic_SF1/SF2_ATP-bd_DinG/Rad3"/>
</dbReference>
<evidence type="ECO:0000313" key="21">
    <source>
        <dbReference type="EMBL" id="EPZ35397.1"/>
    </source>
</evidence>
<dbReference type="SMART" id="SM00491">
    <property type="entry name" value="HELICc2"/>
    <property type="match status" value="1"/>
</dbReference>
<evidence type="ECO:0000256" key="11">
    <source>
        <dbReference type="ARBA" id="ARBA00023014"/>
    </source>
</evidence>
<dbReference type="GO" id="GO:0003677">
    <property type="term" value="F:DNA binding"/>
    <property type="evidence" value="ECO:0007669"/>
    <property type="project" value="UniProtKB-KW"/>
</dbReference>
<dbReference type="InterPro" id="IPR057498">
    <property type="entry name" value="Rtel1_ARCH"/>
</dbReference>
<keyword evidence="12" id="KW-0238">DNA-binding</keyword>
<dbReference type="EMBL" id="KE560844">
    <property type="protein sequence ID" value="EPZ35397.1"/>
    <property type="molecule type" value="Genomic_DNA"/>
</dbReference>
<dbReference type="FunFam" id="3.40.50.300:FF:000431">
    <property type="entry name" value="Regulator of telomere elongation helicase 1"/>
    <property type="match status" value="1"/>
</dbReference>
<dbReference type="SMART" id="SM00488">
    <property type="entry name" value="DEXDc2"/>
    <property type="match status" value="1"/>
</dbReference>
<dbReference type="OrthoDB" id="272481at2759"/>
<evidence type="ECO:0000256" key="4">
    <source>
        <dbReference type="ARBA" id="ARBA00022723"/>
    </source>
</evidence>
<keyword evidence="7" id="KW-0378">Hydrolase</keyword>
<evidence type="ECO:0000256" key="19">
    <source>
        <dbReference type="SAM" id="MobiDB-lite"/>
    </source>
</evidence>
<reference evidence="21 22" key="1">
    <citation type="journal article" date="2013" name="Curr. Biol.">
        <title>Shared signatures of parasitism and phylogenomics unite Cryptomycota and microsporidia.</title>
        <authorList>
            <person name="James T.Y."/>
            <person name="Pelin A."/>
            <person name="Bonen L."/>
            <person name="Ahrendt S."/>
            <person name="Sain D."/>
            <person name="Corradi N."/>
            <person name="Stajich J.E."/>
        </authorList>
    </citation>
    <scope>NUCLEOTIDE SEQUENCE [LARGE SCALE GENOMIC DNA]</scope>
    <source>
        <strain evidence="21 22">CSF55</strain>
    </source>
</reference>
<comment type="subcellular location">
    <subcellularLocation>
        <location evidence="1">Nucleus</location>
    </subcellularLocation>
</comment>
<evidence type="ECO:0000313" key="22">
    <source>
        <dbReference type="Proteomes" id="UP000030755"/>
    </source>
</evidence>
<dbReference type="GO" id="GO:0006281">
    <property type="term" value="P:DNA repair"/>
    <property type="evidence" value="ECO:0007669"/>
    <property type="project" value="UniProtKB-KW"/>
</dbReference>
<dbReference type="Gene3D" id="1.10.150.900">
    <property type="match status" value="1"/>
</dbReference>
<feature type="domain" description="Helicase ATP-binding" evidence="20">
    <location>
        <begin position="380"/>
        <end position="640"/>
    </location>
</feature>
<dbReference type="GO" id="GO:0046872">
    <property type="term" value="F:metal ion binding"/>
    <property type="evidence" value="ECO:0007669"/>
    <property type="project" value="UniProtKB-KW"/>
</dbReference>
<dbReference type="HOGENOM" id="CLU_276482_0_0_1"/>
<dbReference type="Gene3D" id="3.40.630.10">
    <property type="entry name" value="Zn peptidases"/>
    <property type="match status" value="1"/>
</dbReference>
<dbReference type="InterPro" id="IPR006555">
    <property type="entry name" value="ATP-dep_Helicase_C"/>
</dbReference>
<keyword evidence="8 21" id="KW-0347">Helicase</keyword>
<dbReference type="Pfam" id="PF13307">
    <property type="entry name" value="Helicase_C_2"/>
    <property type="match status" value="1"/>
</dbReference>
<dbReference type="Pfam" id="PF07687">
    <property type="entry name" value="M20_dimer"/>
    <property type="match status" value="1"/>
</dbReference>
<keyword evidence="15" id="KW-0539">Nucleus</keyword>
<dbReference type="GO" id="GO:1904430">
    <property type="term" value="P:negative regulation of t-circle formation"/>
    <property type="evidence" value="ECO:0007669"/>
    <property type="project" value="TreeGrafter"/>
</dbReference>
<feature type="compositionally biased region" description="Polar residues" evidence="19">
    <location>
        <begin position="1086"/>
        <end position="1114"/>
    </location>
</feature>
<dbReference type="AlphaFoldDB" id="A0A075AYP0"/>
<dbReference type="InterPro" id="IPR002464">
    <property type="entry name" value="DNA/RNA_helicase_DEAH_CS"/>
</dbReference>
<dbReference type="Pfam" id="PF23109">
    <property type="entry name" value="ARCH_RTEL1"/>
    <property type="match status" value="1"/>
</dbReference>
<evidence type="ECO:0000256" key="1">
    <source>
        <dbReference type="ARBA" id="ARBA00004123"/>
    </source>
</evidence>
<keyword evidence="13" id="KW-0234">DNA repair</keyword>
<keyword evidence="5" id="KW-0547">Nucleotide-binding</keyword>
<keyword evidence="14" id="KW-0413">Isomerase</keyword>
<dbReference type="GO" id="GO:0090657">
    <property type="term" value="P:telomeric loop disassembly"/>
    <property type="evidence" value="ECO:0007669"/>
    <property type="project" value="TreeGrafter"/>
</dbReference>
<dbReference type="Pfam" id="PF01546">
    <property type="entry name" value="Peptidase_M20"/>
    <property type="match status" value="1"/>
</dbReference>
<comment type="similarity">
    <text evidence="2">Belongs to the peptidase M20A family.</text>
</comment>
<dbReference type="SUPFAM" id="SSF55031">
    <property type="entry name" value="Bacterial exopeptidase dimerisation domain"/>
    <property type="match status" value="1"/>
</dbReference>
<dbReference type="PROSITE" id="PS00690">
    <property type="entry name" value="DEAH_ATP_HELICASE"/>
    <property type="match status" value="1"/>
</dbReference>
<dbReference type="InterPro" id="IPR010614">
    <property type="entry name" value="RAD3-like_helicase_DEAD"/>
</dbReference>
<keyword evidence="9" id="KW-0067">ATP-binding</keyword>
<dbReference type="SUPFAM" id="SSF53187">
    <property type="entry name" value="Zn-dependent exopeptidases"/>
    <property type="match status" value="1"/>
</dbReference>
<evidence type="ECO:0000256" key="13">
    <source>
        <dbReference type="ARBA" id="ARBA00023204"/>
    </source>
</evidence>
<dbReference type="InterPro" id="IPR011650">
    <property type="entry name" value="Peptidase_M20_dimer"/>
</dbReference>
<evidence type="ECO:0000256" key="2">
    <source>
        <dbReference type="ARBA" id="ARBA00006247"/>
    </source>
</evidence>
<evidence type="ECO:0000259" key="20">
    <source>
        <dbReference type="PROSITE" id="PS51193"/>
    </source>
</evidence>
<dbReference type="Gene3D" id="3.30.70.360">
    <property type="match status" value="1"/>
</dbReference>
<feature type="region of interest" description="Disordered" evidence="19">
    <location>
        <begin position="1075"/>
        <end position="1114"/>
    </location>
</feature>
<keyword evidence="6" id="KW-0227">DNA damage</keyword>
<dbReference type="InterPro" id="IPR002933">
    <property type="entry name" value="Peptidase_M20"/>
</dbReference>
<keyword evidence="11" id="KW-0411">Iron-sulfur</keyword>
<dbReference type="GO" id="GO:0016818">
    <property type="term" value="F:hydrolase activity, acting on acid anhydrides, in phosphorus-containing anhydrides"/>
    <property type="evidence" value="ECO:0007669"/>
    <property type="project" value="InterPro"/>
</dbReference>
<evidence type="ECO:0000256" key="5">
    <source>
        <dbReference type="ARBA" id="ARBA00022741"/>
    </source>
</evidence>
<keyword evidence="10" id="KW-0408">Iron</keyword>
<evidence type="ECO:0000256" key="7">
    <source>
        <dbReference type="ARBA" id="ARBA00022801"/>
    </source>
</evidence>
<keyword evidence="3" id="KW-0004">4Fe-4S</keyword>
<comment type="catalytic activity">
    <reaction evidence="17">
        <text>ATP + H2O = ADP + phosphate + H(+)</text>
        <dbReference type="Rhea" id="RHEA:13065"/>
        <dbReference type="ChEBI" id="CHEBI:15377"/>
        <dbReference type="ChEBI" id="CHEBI:15378"/>
        <dbReference type="ChEBI" id="CHEBI:30616"/>
        <dbReference type="ChEBI" id="CHEBI:43474"/>
        <dbReference type="ChEBI" id="CHEBI:456216"/>
        <dbReference type="EC" id="5.6.2.3"/>
    </reaction>
</comment>
<dbReference type="InterPro" id="IPR027417">
    <property type="entry name" value="P-loop_NTPase"/>
</dbReference>
<dbReference type="GO" id="GO:0010569">
    <property type="term" value="P:regulation of double-strand break repair via homologous recombination"/>
    <property type="evidence" value="ECO:0007669"/>
    <property type="project" value="TreeGrafter"/>
</dbReference>
<dbReference type="GO" id="GO:0005634">
    <property type="term" value="C:nucleus"/>
    <property type="evidence" value="ECO:0007669"/>
    <property type="project" value="UniProtKB-SubCell"/>
</dbReference>
<dbReference type="PANTHER" id="PTHR11472">
    <property type="entry name" value="DNA REPAIR DEAD HELICASE RAD3/XP-D SUBFAMILY MEMBER"/>
    <property type="match status" value="1"/>
</dbReference>
<evidence type="ECO:0000256" key="17">
    <source>
        <dbReference type="ARBA" id="ARBA00048954"/>
    </source>
</evidence>
<keyword evidence="22" id="KW-1185">Reference proteome</keyword>
<dbReference type="Gene3D" id="3.40.50.300">
    <property type="entry name" value="P-loop containing nucleotide triphosphate hydrolases"/>
    <property type="match status" value="2"/>
</dbReference>
<keyword evidence="4" id="KW-0479">Metal-binding</keyword>
<organism evidence="21 22">
    <name type="scientific">Rozella allomycis (strain CSF55)</name>
    <dbReference type="NCBI Taxonomy" id="988480"/>
    <lineage>
        <taxon>Eukaryota</taxon>
        <taxon>Fungi</taxon>
        <taxon>Fungi incertae sedis</taxon>
        <taxon>Cryptomycota</taxon>
        <taxon>Cryptomycota incertae sedis</taxon>
        <taxon>Rozella</taxon>
    </lineage>
</organism>
<evidence type="ECO:0000256" key="9">
    <source>
        <dbReference type="ARBA" id="ARBA00022840"/>
    </source>
</evidence>
<dbReference type="PROSITE" id="PS51193">
    <property type="entry name" value="HELICASE_ATP_BIND_2"/>
    <property type="match status" value="1"/>
</dbReference>
<dbReference type="GO" id="GO:0005524">
    <property type="term" value="F:ATP binding"/>
    <property type="evidence" value="ECO:0007669"/>
    <property type="project" value="UniProtKB-KW"/>
</dbReference>
<evidence type="ECO:0000256" key="10">
    <source>
        <dbReference type="ARBA" id="ARBA00023004"/>
    </source>
</evidence>
<sequence length="1151" mass="130515">MTEADSIHRLQQFLRINTSHPDPNYESCIEFLTKNNKPVFVATLPGTDSNKGAIAFSCHMDVVPVGDIKKWKSGPFEAKKFENGDIVARGAQDMKSIGMIKQIKACPGQFILCFFLVLYFTQFVPDEEIGGEDGMSCFAETGAFKNLGIDVLFDEGLASPKNSITVFYGERAPWWLKLTANGQMAHGSQFIINSAMTNMRMIEESTIHGKSVGETPTCNITMLNGGYQTNIVPDVVEARKKINAKVIKHLLRHGQNLTKFINKWMDGTTSPITGPFFGCIDQTFKEMGIEYELDIFRGATDSRFVRRKGILAYNVSPMRNTPILLHDYNEFINEAVFFEGIDFYKILIPKIPIMYNVSVATQDAALYVLYFSGMPTYKIRGIDVDFPYEAYDCQLVFMEKVIASLQQVTAKKYFVAGTGKTLCLLCATLAWRAHEFKNVMKDMGDRMPDGDSDEVRVRLPKIIFASRTHSHPKVTTLASRDHMCLHPDVQKVSTNTAKTAVCRKLARKGNCEFHKNMSACESKFKGTVMDIEEIASLSLENHACPYYLSRCDQDNSDFLVVPYNYLIDRDARTFQKVDVKDSIIIFDEAHNLENFCSESKSFELTSVDLGLAIDEMNILSRAIKQYSNGKKSIEKDFFKKKKNNNEDQSIADEDISLMRSLLTTMERKLMDMPIQDTSKGRSESGSFIYTFFTQCGIDLQVATHLLPLVGNACEILEQSSLREFEEALKILYASATGTQVKHMENIQRYYRTHIQVTEQVTKKGMKGTKSLNLWEFGQVLENPHVIPPEQLYVGILTVGPKGIPLSSSYQNRTNSEYLLDLGDSLVNFCRIVPDGILVFFPSYSTMEAACNEWKKIKGSRQSVWSRMNQYKKIVIEPKDRNEFIEVKYYEAIDFKTSELTGAMYFGVCRGKISEGIDFSDAKARAVIITGIPYPPMLDPRITLKKNFMDEEVKKKANAMCLNGNEWYHQQASRAVNQAIGRVIRHKNDYGAVILCDERFQRNNTRNNFSKWIRPFTKVFNSFGLAQTQLVNFFKIQKDPSLKVFSLLFFNKNSFIVRAPSDPMFMKRSFSLIDDSNKEENPRRLNHPTNTANTNNEIKTSNSRASGSALSFSVPNSRQTSSAADIFKSFDSKIKKTVVEEKPKNVFNVTLT</sequence>
<dbReference type="InterPro" id="IPR006554">
    <property type="entry name" value="Helicase-like_DEXD_c2"/>
</dbReference>
<evidence type="ECO:0000256" key="6">
    <source>
        <dbReference type="ARBA" id="ARBA00022763"/>
    </source>
</evidence>
<evidence type="ECO:0000256" key="16">
    <source>
        <dbReference type="ARBA" id="ARBA00044969"/>
    </source>
</evidence>
<dbReference type="InterPro" id="IPR045028">
    <property type="entry name" value="DinG/Rad3-like"/>
</dbReference>
<gene>
    <name evidence="21" type="ORF">O9G_003808</name>
</gene>
<dbReference type="STRING" id="988480.A0A075AYP0"/>
<evidence type="ECO:0000256" key="3">
    <source>
        <dbReference type="ARBA" id="ARBA00022485"/>
    </source>
</evidence>
<dbReference type="GO" id="GO:0045910">
    <property type="term" value="P:negative regulation of DNA recombination"/>
    <property type="evidence" value="ECO:0007669"/>
    <property type="project" value="TreeGrafter"/>
</dbReference>
<evidence type="ECO:0000256" key="18">
    <source>
        <dbReference type="ARBA" id="ARBA00073810"/>
    </source>
</evidence>
<name>A0A075AYP0_ROZAC</name>
<dbReference type="GO" id="GO:0043139">
    <property type="term" value="F:5'-3' DNA helicase activity"/>
    <property type="evidence" value="ECO:0007669"/>
    <property type="project" value="UniProtKB-EC"/>
</dbReference>